<organism evidence="1">
    <name type="scientific">bioreactor metagenome</name>
    <dbReference type="NCBI Taxonomy" id="1076179"/>
    <lineage>
        <taxon>unclassified sequences</taxon>
        <taxon>metagenomes</taxon>
        <taxon>ecological metagenomes</taxon>
    </lineage>
</organism>
<dbReference type="InterPro" id="IPR009899">
    <property type="entry name" value="ArdA"/>
</dbReference>
<gene>
    <name evidence="1" type="ORF">SDC9_35599</name>
</gene>
<dbReference type="AlphaFoldDB" id="A0A644VG18"/>
<comment type="caution">
    <text evidence="1">The sequence shown here is derived from an EMBL/GenBank/DDBJ whole genome shotgun (WGS) entry which is preliminary data.</text>
</comment>
<proteinExistence type="predicted"/>
<dbReference type="EMBL" id="VSSQ01000282">
    <property type="protein sequence ID" value="MPL89563.1"/>
    <property type="molecule type" value="Genomic_DNA"/>
</dbReference>
<reference evidence="1" key="1">
    <citation type="submission" date="2019-08" db="EMBL/GenBank/DDBJ databases">
        <authorList>
            <person name="Kucharzyk K."/>
            <person name="Murdoch R.W."/>
            <person name="Higgins S."/>
            <person name="Loffler F."/>
        </authorList>
    </citation>
    <scope>NUCLEOTIDE SEQUENCE</scope>
</reference>
<name>A0A644VG18_9ZZZZ</name>
<protein>
    <recommendedName>
        <fullName evidence="2">Antirestriction protein ArdA</fullName>
    </recommendedName>
</protein>
<dbReference type="PROSITE" id="PS00019">
    <property type="entry name" value="ACTININ_1"/>
    <property type="match status" value="1"/>
</dbReference>
<dbReference type="Gene3D" id="3.10.20.480">
    <property type="entry name" value="Antirestriction protein ArdA, domain 1"/>
    <property type="match status" value="1"/>
</dbReference>
<accession>A0A644VG18</accession>
<evidence type="ECO:0008006" key="2">
    <source>
        <dbReference type="Google" id="ProtNLM"/>
    </source>
</evidence>
<dbReference type="InterPro" id="IPR041895">
    <property type="entry name" value="ArdA_dom1"/>
</dbReference>
<dbReference type="InterPro" id="IPR041893">
    <property type="entry name" value="ArdA_dom3"/>
</dbReference>
<dbReference type="Pfam" id="PF07275">
    <property type="entry name" value="ArdA"/>
    <property type="match status" value="1"/>
</dbReference>
<dbReference type="Gene3D" id="1.10.10.1190">
    <property type="entry name" value="Antirestriction protein ArdA, domain 3"/>
    <property type="match status" value="1"/>
</dbReference>
<sequence>MKTKRPQGWKSLKIEVMENLSEARIYVGTYAKYNEGSIFGKWMDLSDYSDSEEFYKACRELHADEEDPELMFQDYENIPESLINESWLSPNIFAVIEAVGNLNETQQEAFTVWLNNSSSDIASEDIADLISSFEDDYQGQYDSEEDYAMQIVDECYDLPEFAKTYFDYEKFARDLFIGDYWYEEGFVFRRS</sequence>
<evidence type="ECO:0000313" key="1">
    <source>
        <dbReference type="EMBL" id="MPL89563.1"/>
    </source>
</evidence>
<dbReference type="InterPro" id="IPR001589">
    <property type="entry name" value="Actinin_actin-bd_CS"/>
</dbReference>